<feature type="transmembrane region" description="Helical" evidence="1">
    <location>
        <begin position="21"/>
        <end position="40"/>
    </location>
</feature>
<accession>A0A6J7ZNA5</accession>
<proteinExistence type="predicted"/>
<feature type="transmembrane region" description="Helical" evidence="1">
    <location>
        <begin position="184"/>
        <end position="208"/>
    </location>
</feature>
<keyword evidence="1" id="KW-0472">Membrane</keyword>
<evidence type="ECO:0000256" key="1">
    <source>
        <dbReference type="SAM" id="Phobius"/>
    </source>
</evidence>
<dbReference type="EMBL" id="CZCZ02000014">
    <property type="protein sequence ID" value="CAC5343962.1"/>
    <property type="molecule type" value="Genomic_DNA"/>
</dbReference>
<feature type="transmembrane region" description="Helical" evidence="1">
    <location>
        <begin position="228"/>
        <end position="248"/>
    </location>
</feature>
<evidence type="ECO:0008006" key="4">
    <source>
        <dbReference type="Google" id="ProtNLM"/>
    </source>
</evidence>
<protein>
    <recommendedName>
        <fullName evidence="4">ABC-2 family transporter protein</fullName>
    </recommendedName>
</protein>
<sequence>MSLKNILILVKPHLINLVNSWKWLAIIMLLTCIFTFFYSWDGTELLFLDIPLEGYKPFGNQALIICLNEFFSWTWIILSFYILLKLMFPLGDSFLVSELLWLRLTPCKPAEIAASRAIWILSYAILLGILGGIWSILTAFVHQISPNPLFINVLGLVSHVILSGGIIVILDFGLTFDFYVRKMIAVIALFIPWILKFISMAIDKVAILRIIKFFPYTIPFQPPLSDNIYHFGTAAIIGIVFLGIHILLKAQYMPSENK</sequence>
<organism evidence="2 3">
    <name type="scientific">Planktothrix rubescens CCAP 1459/22</name>
    <dbReference type="NCBI Taxonomy" id="329571"/>
    <lineage>
        <taxon>Bacteria</taxon>
        <taxon>Bacillati</taxon>
        <taxon>Cyanobacteriota</taxon>
        <taxon>Cyanophyceae</taxon>
        <taxon>Oscillatoriophycideae</taxon>
        <taxon>Oscillatoriales</taxon>
        <taxon>Microcoleaceae</taxon>
        <taxon>Planktothrix</taxon>
    </lineage>
</organism>
<evidence type="ECO:0000313" key="3">
    <source>
        <dbReference type="Proteomes" id="UP000196521"/>
    </source>
</evidence>
<gene>
    <name evidence="2" type="ORF">PLAN_40377</name>
</gene>
<feature type="transmembrane region" description="Helical" evidence="1">
    <location>
        <begin position="118"/>
        <end position="137"/>
    </location>
</feature>
<dbReference type="Proteomes" id="UP000196521">
    <property type="component" value="Chromosome"/>
</dbReference>
<name>A0A6J7ZNA5_PLARU</name>
<comment type="caution">
    <text evidence="2">The sequence shown here is derived from an EMBL/GenBank/DDBJ whole genome shotgun (WGS) entry which is preliminary data.</text>
</comment>
<dbReference type="AlphaFoldDB" id="A0A6J7ZNA5"/>
<keyword evidence="1" id="KW-0812">Transmembrane</keyword>
<evidence type="ECO:0000313" key="2">
    <source>
        <dbReference type="EMBL" id="CAC5343962.1"/>
    </source>
</evidence>
<keyword evidence="3" id="KW-1185">Reference proteome</keyword>
<keyword evidence="1" id="KW-1133">Transmembrane helix</keyword>
<dbReference type="EMBL" id="LR812490">
    <property type="protein sequence ID" value="CAC5343962.1"/>
    <property type="molecule type" value="Genomic_DNA"/>
</dbReference>
<dbReference type="RefSeq" id="WP_026796714.1">
    <property type="nucleotide sequence ID" value="NZ_LR812490.1"/>
</dbReference>
<feature type="transmembrane region" description="Helical" evidence="1">
    <location>
        <begin position="60"/>
        <end position="84"/>
    </location>
</feature>
<feature type="transmembrane region" description="Helical" evidence="1">
    <location>
        <begin position="149"/>
        <end position="172"/>
    </location>
</feature>
<reference evidence="2" key="1">
    <citation type="submission" date="2020-05" db="EMBL/GenBank/DDBJ databases">
        <authorList>
            <consortium name="Genoscope - CEA"/>
            <person name="William W."/>
        </authorList>
    </citation>
    <scope>NUCLEOTIDE SEQUENCE [LARGE SCALE GENOMIC DNA]</scope>
    <source>
        <strain evidence="2">PCC 7821</strain>
    </source>
</reference>